<organism evidence="1 2">
    <name type="scientific">Laccaria amethystina LaAM-08-1</name>
    <dbReference type="NCBI Taxonomy" id="1095629"/>
    <lineage>
        <taxon>Eukaryota</taxon>
        <taxon>Fungi</taxon>
        <taxon>Dikarya</taxon>
        <taxon>Basidiomycota</taxon>
        <taxon>Agaricomycotina</taxon>
        <taxon>Agaricomycetes</taxon>
        <taxon>Agaricomycetidae</taxon>
        <taxon>Agaricales</taxon>
        <taxon>Agaricineae</taxon>
        <taxon>Hydnangiaceae</taxon>
        <taxon>Laccaria</taxon>
    </lineage>
</organism>
<dbReference type="EMBL" id="KN839107">
    <property type="protein sequence ID" value="KIJ90802.1"/>
    <property type="molecule type" value="Genomic_DNA"/>
</dbReference>
<feature type="non-terminal residue" evidence="1">
    <location>
        <position position="82"/>
    </location>
</feature>
<accession>A0A0C9X2K9</accession>
<keyword evidence="2" id="KW-1185">Reference proteome</keyword>
<proteinExistence type="predicted"/>
<reference evidence="1 2" key="1">
    <citation type="submission" date="2014-04" db="EMBL/GenBank/DDBJ databases">
        <authorList>
            <consortium name="DOE Joint Genome Institute"/>
            <person name="Kuo A."/>
            <person name="Kohler A."/>
            <person name="Nagy L.G."/>
            <person name="Floudas D."/>
            <person name="Copeland A."/>
            <person name="Barry K.W."/>
            <person name="Cichocki N."/>
            <person name="Veneault-Fourrey C."/>
            <person name="LaButti K."/>
            <person name="Lindquist E.A."/>
            <person name="Lipzen A."/>
            <person name="Lundell T."/>
            <person name="Morin E."/>
            <person name="Murat C."/>
            <person name="Sun H."/>
            <person name="Tunlid A."/>
            <person name="Henrissat B."/>
            <person name="Grigoriev I.V."/>
            <person name="Hibbett D.S."/>
            <person name="Martin F."/>
            <person name="Nordberg H.P."/>
            <person name="Cantor M.N."/>
            <person name="Hua S.X."/>
        </authorList>
    </citation>
    <scope>NUCLEOTIDE SEQUENCE [LARGE SCALE GENOMIC DNA]</scope>
    <source>
        <strain evidence="1 2">LaAM-08-1</strain>
    </source>
</reference>
<dbReference type="AlphaFoldDB" id="A0A0C9X2K9"/>
<evidence type="ECO:0000313" key="2">
    <source>
        <dbReference type="Proteomes" id="UP000054477"/>
    </source>
</evidence>
<protein>
    <submittedName>
        <fullName evidence="1">Uncharacterized protein</fullName>
    </submittedName>
</protein>
<reference evidence="2" key="2">
    <citation type="submission" date="2015-01" db="EMBL/GenBank/DDBJ databases">
        <title>Evolutionary Origins and Diversification of the Mycorrhizal Mutualists.</title>
        <authorList>
            <consortium name="DOE Joint Genome Institute"/>
            <consortium name="Mycorrhizal Genomics Consortium"/>
            <person name="Kohler A."/>
            <person name="Kuo A."/>
            <person name="Nagy L.G."/>
            <person name="Floudas D."/>
            <person name="Copeland A."/>
            <person name="Barry K.W."/>
            <person name="Cichocki N."/>
            <person name="Veneault-Fourrey C."/>
            <person name="LaButti K."/>
            <person name="Lindquist E.A."/>
            <person name="Lipzen A."/>
            <person name="Lundell T."/>
            <person name="Morin E."/>
            <person name="Murat C."/>
            <person name="Riley R."/>
            <person name="Ohm R."/>
            <person name="Sun H."/>
            <person name="Tunlid A."/>
            <person name="Henrissat B."/>
            <person name="Grigoriev I.V."/>
            <person name="Hibbett D.S."/>
            <person name="Martin F."/>
        </authorList>
    </citation>
    <scope>NUCLEOTIDE SEQUENCE [LARGE SCALE GENOMIC DNA]</scope>
    <source>
        <strain evidence="2">LaAM-08-1</strain>
    </source>
</reference>
<dbReference type="Proteomes" id="UP000054477">
    <property type="component" value="Unassembled WGS sequence"/>
</dbReference>
<name>A0A0C9X2K9_9AGAR</name>
<feature type="non-terminal residue" evidence="1">
    <location>
        <position position="1"/>
    </location>
</feature>
<gene>
    <name evidence="1" type="ORF">K443DRAFT_68428</name>
</gene>
<dbReference type="HOGENOM" id="CLU_2564647_0_0_1"/>
<sequence>LSAPPPRFSTTKGQFLATNKPLRWGQQAAAVEYARLACLCGLSELEELWSLFNVGLFYSYIHIDVDGETTQMIQEHQHTYRL</sequence>
<evidence type="ECO:0000313" key="1">
    <source>
        <dbReference type="EMBL" id="KIJ90802.1"/>
    </source>
</evidence>